<dbReference type="InterPro" id="IPR017853">
    <property type="entry name" value="GH"/>
</dbReference>
<proteinExistence type="inferred from homology"/>
<evidence type="ECO:0000256" key="2">
    <source>
        <dbReference type="ARBA" id="ARBA00005336"/>
    </source>
</evidence>
<name>A0ABV0BN03_9HYPH</name>
<evidence type="ECO:0000256" key="4">
    <source>
        <dbReference type="ARBA" id="ARBA00022801"/>
    </source>
</evidence>
<feature type="domain" description="Glycoside hydrolase family 3 N-terminal" evidence="6">
    <location>
        <begin position="29"/>
        <end position="296"/>
    </location>
</feature>
<dbReference type="InterPro" id="IPR001764">
    <property type="entry name" value="Glyco_hydro_3_N"/>
</dbReference>
<dbReference type="Pfam" id="PF00933">
    <property type="entry name" value="Glyco_hydro_3"/>
    <property type="match status" value="1"/>
</dbReference>
<evidence type="ECO:0000259" key="6">
    <source>
        <dbReference type="Pfam" id="PF00933"/>
    </source>
</evidence>
<dbReference type="EC" id="3.2.1.52" evidence="3"/>
<dbReference type="PANTHER" id="PTHR30480">
    <property type="entry name" value="BETA-HEXOSAMINIDASE-RELATED"/>
    <property type="match status" value="1"/>
</dbReference>
<comment type="caution">
    <text evidence="7">The sequence shown here is derived from an EMBL/GenBank/DDBJ whole genome shotgun (WGS) entry which is preliminary data.</text>
</comment>
<dbReference type="Gene3D" id="3.20.20.300">
    <property type="entry name" value="Glycoside hydrolase, family 3, N-terminal domain"/>
    <property type="match status" value="1"/>
</dbReference>
<keyword evidence="8" id="KW-1185">Reference proteome</keyword>
<evidence type="ECO:0000313" key="8">
    <source>
        <dbReference type="Proteomes" id="UP001418637"/>
    </source>
</evidence>
<dbReference type="Proteomes" id="UP001418637">
    <property type="component" value="Unassembled WGS sequence"/>
</dbReference>
<evidence type="ECO:0000256" key="3">
    <source>
        <dbReference type="ARBA" id="ARBA00012663"/>
    </source>
</evidence>
<dbReference type="InterPro" id="IPR050226">
    <property type="entry name" value="NagZ_Beta-hexosaminidase"/>
</dbReference>
<sequence>MAISAAIIGCSGLELSPDEISFYKDNNPWGFILFKRNIADREQVRRLCDALRNITGRDDTPILIDQEGGRVQRMGPPDWPAYPTGNAYGEVYARDQKLGIEMTRFGAHLIASDLREVGITVDCLPVLDVPVVGAHDVIGNRAYGNEPEIVATLGLAASNGLLDGGVLPVIKHIPGHGRAGVDSHLSLPIVECSREELEQDFAPFTKLADMPLAMTAHVIYSAIDADNPATTSKIVIDEIIRRYIGFSGLLMSDDLSMQALAGSLGQRAKAAFAAGCDVALHCNGQMDEMIAVMAEVPALDGQALKRAVSALEMIAAPRPSVDLADMRQRFNSVFSA</sequence>
<dbReference type="GO" id="GO:0004563">
    <property type="term" value="F:beta-N-acetylhexosaminidase activity"/>
    <property type="evidence" value="ECO:0007669"/>
    <property type="project" value="UniProtKB-EC"/>
</dbReference>
<dbReference type="SUPFAM" id="SSF51445">
    <property type="entry name" value="(Trans)glycosidases"/>
    <property type="match status" value="1"/>
</dbReference>
<evidence type="ECO:0000256" key="1">
    <source>
        <dbReference type="ARBA" id="ARBA00001231"/>
    </source>
</evidence>
<keyword evidence="5 7" id="KW-0326">Glycosidase</keyword>
<dbReference type="NCBIfam" id="NF003740">
    <property type="entry name" value="PRK05337.1"/>
    <property type="match status" value="1"/>
</dbReference>
<keyword evidence="4 7" id="KW-0378">Hydrolase</keyword>
<accession>A0ABV0BN03</accession>
<protein>
    <recommendedName>
        <fullName evidence="3">beta-N-acetylhexosaminidase</fullName>
        <ecNumber evidence="3">3.2.1.52</ecNumber>
    </recommendedName>
</protein>
<organism evidence="7 8">
    <name type="scientific">Hohaiivirga grylli</name>
    <dbReference type="NCBI Taxonomy" id="3133970"/>
    <lineage>
        <taxon>Bacteria</taxon>
        <taxon>Pseudomonadati</taxon>
        <taxon>Pseudomonadota</taxon>
        <taxon>Alphaproteobacteria</taxon>
        <taxon>Hyphomicrobiales</taxon>
        <taxon>Methylobacteriaceae</taxon>
        <taxon>Hohaiivirga</taxon>
    </lineage>
</organism>
<gene>
    <name evidence="7" type="primary">nagZ</name>
    <name evidence="7" type="ORF">WJT86_07595</name>
</gene>
<evidence type="ECO:0000313" key="7">
    <source>
        <dbReference type="EMBL" id="MEN3930920.1"/>
    </source>
</evidence>
<dbReference type="InterPro" id="IPR036962">
    <property type="entry name" value="Glyco_hydro_3_N_sf"/>
</dbReference>
<reference evidence="7 8" key="1">
    <citation type="submission" date="2024-04" db="EMBL/GenBank/DDBJ databases">
        <title>A novel species isolated from cricket.</title>
        <authorList>
            <person name="Wang H.-C."/>
        </authorList>
    </citation>
    <scope>NUCLEOTIDE SEQUENCE [LARGE SCALE GENOMIC DNA]</scope>
    <source>
        <strain evidence="7 8">WL0021</strain>
    </source>
</reference>
<comment type="catalytic activity">
    <reaction evidence="1">
        <text>Hydrolysis of terminal non-reducing N-acetyl-D-hexosamine residues in N-acetyl-beta-D-hexosaminides.</text>
        <dbReference type="EC" id="3.2.1.52"/>
    </reaction>
</comment>
<evidence type="ECO:0000256" key="5">
    <source>
        <dbReference type="ARBA" id="ARBA00023295"/>
    </source>
</evidence>
<dbReference type="RefSeq" id="WP_346336941.1">
    <property type="nucleotide sequence ID" value="NZ_JBBYXI010000002.1"/>
</dbReference>
<comment type="similarity">
    <text evidence="2">Belongs to the glycosyl hydrolase 3 family.</text>
</comment>
<dbReference type="PANTHER" id="PTHR30480:SF13">
    <property type="entry name" value="BETA-HEXOSAMINIDASE"/>
    <property type="match status" value="1"/>
</dbReference>
<dbReference type="EMBL" id="JBBYXI010000002">
    <property type="protein sequence ID" value="MEN3930920.1"/>
    <property type="molecule type" value="Genomic_DNA"/>
</dbReference>